<dbReference type="PROSITE" id="PS00107">
    <property type="entry name" value="PROTEIN_KINASE_ATP"/>
    <property type="match status" value="1"/>
</dbReference>
<protein>
    <submittedName>
        <fullName evidence="9">60S ribosomal protein L30-3</fullName>
    </submittedName>
</protein>
<dbReference type="InterPro" id="IPR017441">
    <property type="entry name" value="Protein_kinase_ATP_BS"/>
</dbReference>
<evidence type="ECO:0000256" key="5">
    <source>
        <dbReference type="ARBA" id="ARBA00023274"/>
    </source>
</evidence>
<dbReference type="InterPro" id="IPR022991">
    <property type="entry name" value="Ribosomal_eL30_CS"/>
</dbReference>
<dbReference type="InterPro" id="IPR029064">
    <property type="entry name" value="Ribosomal_eL30-like_sf"/>
</dbReference>
<dbReference type="InterPro" id="IPR000719">
    <property type="entry name" value="Prot_kinase_dom"/>
</dbReference>
<keyword evidence="4 9" id="KW-0689">Ribosomal protein</keyword>
<name>A0A196SAF9_BLAHN</name>
<feature type="binding site" evidence="6">
    <location>
        <position position="33"/>
    </location>
    <ligand>
        <name>ATP</name>
        <dbReference type="ChEBI" id="CHEBI:30616"/>
    </ligand>
</feature>
<dbReference type="Gene3D" id="3.30.1330.30">
    <property type="match status" value="1"/>
</dbReference>
<comment type="caution">
    <text evidence="9">The sequence shown here is derived from an EMBL/GenBank/DDBJ whole genome shotgun (WGS) entry which is preliminary data.</text>
</comment>
<dbReference type="SUPFAM" id="SSF56112">
    <property type="entry name" value="Protein kinase-like (PK-like)"/>
    <property type="match status" value="1"/>
</dbReference>
<dbReference type="PROSITE" id="PS00108">
    <property type="entry name" value="PROTEIN_KINASE_ST"/>
    <property type="match status" value="1"/>
</dbReference>
<keyword evidence="2 6" id="KW-0547">Nucleotide-binding</keyword>
<dbReference type="SUPFAM" id="SSF55315">
    <property type="entry name" value="L30e-like"/>
    <property type="match status" value="1"/>
</dbReference>
<dbReference type="AlphaFoldDB" id="A0A196SAF9"/>
<dbReference type="EMBL" id="LXWW01000486">
    <property type="protein sequence ID" value="OAO12984.1"/>
    <property type="molecule type" value="Genomic_DNA"/>
</dbReference>
<dbReference type="Pfam" id="PF00069">
    <property type="entry name" value="Pkinase"/>
    <property type="match status" value="1"/>
</dbReference>
<feature type="domain" description="Protein kinase" evidence="8">
    <location>
        <begin position="4"/>
        <end position="305"/>
    </location>
</feature>
<dbReference type="Gene3D" id="1.10.510.10">
    <property type="entry name" value="Transferase(Phosphotransferase) domain 1"/>
    <property type="match status" value="1"/>
</dbReference>
<keyword evidence="7" id="KW-0418">Kinase</keyword>
<comment type="similarity">
    <text evidence="7">Belongs to the protein kinase superfamily.</text>
</comment>
<keyword evidence="7" id="KW-0723">Serine/threonine-protein kinase</keyword>
<reference evidence="9 10" key="1">
    <citation type="submission" date="2016-05" db="EMBL/GenBank/DDBJ databases">
        <title>Nuclear genome of Blastocystis sp. subtype 1 NandII.</title>
        <authorList>
            <person name="Gentekaki E."/>
            <person name="Curtis B."/>
            <person name="Stairs C."/>
            <person name="Eme L."/>
            <person name="Herman E."/>
            <person name="Klimes V."/>
            <person name="Arias M.C."/>
            <person name="Elias M."/>
            <person name="Hilliou F."/>
            <person name="Klute M."/>
            <person name="Malik S.-B."/>
            <person name="Pightling A."/>
            <person name="Rachubinski R."/>
            <person name="Salas D."/>
            <person name="Schlacht A."/>
            <person name="Suga H."/>
            <person name="Archibald J."/>
            <person name="Ball S.G."/>
            <person name="Clark G."/>
            <person name="Dacks J."/>
            <person name="Van Der Giezen M."/>
            <person name="Tsaousis A."/>
            <person name="Roger A."/>
        </authorList>
    </citation>
    <scope>NUCLEOTIDE SEQUENCE [LARGE SCALE GENOMIC DNA]</scope>
    <source>
        <strain evidence="10">ATCC 50177 / NandII</strain>
    </source>
</reference>
<dbReference type="InterPro" id="IPR008271">
    <property type="entry name" value="Ser/Thr_kinase_AS"/>
</dbReference>
<evidence type="ECO:0000256" key="4">
    <source>
        <dbReference type="ARBA" id="ARBA00022980"/>
    </source>
</evidence>
<dbReference type="GO" id="GO:0004674">
    <property type="term" value="F:protein serine/threonine kinase activity"/>
    <property type="evidence" value="ECO:0007669"/>
    <property type="project" value="UniProtKB-KW"/>
</dbReference>
<dbReference type="PROSITE" id="PS50011">
    <property type="entry name" value="PROTEIN_KINASE_DOM"/>
    <property type="match status" value="1"/>
</dbReference>
<evidence type="ECO:0000256" key="6">
    <source>
        <dbReference type="PROSITE-ProRule" id="PRU10141"/>
    </source>
</evidence>
<dbReference type="InterPro" id="IPR011009">
    <property type="entry name" value="Kinase-like_dom_sf"/>
</dbReference>
<dbReference type="PROSITE" id="PS00709">
    <property type="entry name" value="RIBOSOMAL_L30E_1"/>
    <property type="match status" value="1"/>
</dbReference>
<dbReference type="NCBIfam" id="NF002172">
    <property type="entry name" value="PRK01018.1"/>
    <property type="match status" value="1"/>
</dbReference>
<evidence type="ECO:0000256" key="7">
    <source>
        <dbReference type="RuleBase" id="RU000304"/>
    </source>
</evidence>
<keyword evidence="5" id="KW-0687">Ribonucleoprotein</keyword>
<sequence>MEVYRVERKLGSGTFGSVFLVRAKSDGKAYALKQIRVNRDDIVGGVIAASRESTINKALLAGCNDKTRQYFVNMKEQFYTERRGLKGTSVWNNIVLEYVGSTLSHHILHNLSLPKDILIPQIINEVAYLHSLHIMHRDIKPSNILLLEKPSMQAKLCDFGEYRSMLEAIFCYDPSKRPTASEMLSYCHCMCLLGKNGREKLAKKSTDNINSKLQLVVRSGKFQLGFKSVLKTIRSGKAKLLLVADNCSPLRKSELEYYAMLTKTTVHHYQGNCLDLGTACGKYFGVSSVAIIDAGDSDILRTFEN</sequence>
<dbReference type="PANTHER" id="PTHR11449">
    <property type="entry name" value="RIBOSOMAL PROTEIN L30"/>
    <property type="match status" value="1"/>
</dbReference>
<dbReference type="InterPro" id="IPR000231">
    <property type="entry name" value="Ribosomal_eL30"/>
</dbReference>
<evidence type="ECO:0000259" key="8">
    <source>
        <dbReference type="PROSITE" id="PS50011"/>
    </source>
</evidence>
<proteinExistence type="inferred from homology"/>
<dbReference type="PROSITE" id="PS00993">
    <property type="entry name" value="RIBOSOMAL_L30E_2"/>
    <property type="match status" value="1"/>
</dbReference>
<comment type="similarity">
    <text evidence="1">Belongs to the eukaryotic ribosomal protein eL30 family.</text>
</comment>
<evidence type="ECO:0000256" key="3">
    <source>
        <dbReference type="ARBA" id="ARBA00022840"/>
    </source>
</evidence>
<dbReference type="STRING" id="478820.A0A196SAF9"/>
<dbReference type="GO" id="GO:0003723">
    <property type="term" value="F:RNA binding"/>
    <property type="evidence" value="ECO:0007669"/>
    <property type="project" value="InterPro"/>
</dbReference>
<dbReference type="InterPro" id="IPR039109">
    <property type="entry name" value="Ribosomal_eL30-like"/>
</dbReference>
<evidence type="ECO:0000313" key="10">
    <source>
        <dbReference type="Proteomes" id="UP000078348"/>
    </source>
</evidence>
<keyword evidence="3 6" id="KW-0067">ATP-binding</keyword>
<organism evidence="9 10">
    <name type="scientific">Blastocystis sp. subtype 1 (strain ATCC 50177 / NandII)</name>
    <dbReference type="NCBI Taxonomy" id="478820"/>
    <lineage>
        <taxon>Eukaryota</taxon>
        <taxon>Sar</taxon>
        <taxon>Stramenopiles</taxon>
        <taxon>Bigyra</taxon>
        <taxon>Opalozoa</taxon>
        <taxon>Opalinata</taxon>
        <taxon>Blastocystidae</taxon>
        <taxon>Blastocystis</taxon>
    </lineage>
</organism>
<dbReference type="SMART" id="SM00220">
    <property type="entry name" value="S_TKc"/>
    <property type="match status" value="1"/>
</dbReference>
<dbReference type="Proteomes" id="UP000078348">
    <property type="component" value="Unassembled WGS sequence"/>
</dbReference>
<evidence type="ECO:0000313" key="9">
    <source>
        <dbReference type="EMBL" id="OAO12984.1"/>
    </source>
</evidence>
<gene>
    <name evidence="9" type="ORF">AV274_5359</name>
</gene>
<dbReference type="GO" id="GO:0022625">
    <property type="term" value="C:cytosolic large ribosomal subunit"/>
    <property type="evidence" value="ECO:0007669"/>
    <property type="project" value="InterPro"/>
</dbReference>
<accession>A0A196SAF9</accession>
<dbReference type="FunFam" id="3.30.1330.30:FF:000001">
    <property type="entry name" value="60S ribosomal protein L30"/>
    <property type="match status" value="1"/>
</dbReference>
<dbReference type="OrthoDB" id="1928736at2759"/>
<dbReference type="InterPro" id="IPR004038">
    <property type="entry name" value="Ribosomal_eL8/eL30/eS12/Gad45"/>
</dbReference>
<dbReference type="HAMAP" id="MF_00481">
    <property type="entry name" value="Ribosomal_eL30"/>
    <property type="match status" value="1"/>
</dbReference>
<keyword evidence="10" id="KW-1185">Reference proteome</keyword>
<evidence type="ECO:0000256" key="1">
    <source>
        <dbReference type="ARBA" id="ARBA00007326"/>
    </source>
</evidence>
<dbReference type="GO" id="GO:0005524">
    <property type="term" value="F:ATP binding"/>
    <property type="evidence" value="ECO:0007669"/>
    <property type="project" value="UniProtKB-UniRule"/>
</dbReference>
<keyword evidence="7" id="KW-0808">Transferase</keyword>
<evidence type="ECO:0000256" key="2">
    <source>
        <dbReference type="ARBA" id="ARBA00022741"/>
    </source>
</evidence>
<dbReference type="GO" id="GO:0003735">
    <property type="term" value="F:structural constituent of ribosome"/>
    <property type="evidence" value="ECO:0007669"/>
    <property type="project" value="InterPro"/>
</dbReference>
<dbReference type="Pfam" id="PF01248">
    <property type="entry name" value="Ribosomal_L7Ae"/>
    <property type="match status" value="1"/>
</dbReference>